<keyword evidence="1" id="KW-0240">DNA-directed RNA polymerase</keyword>
<proteinExistence type="predicted"/>
<dbReference type="GO" id="GO:0042797">
    <property type="term" value="P:tRNA transcription by RNA polymerase III"/>
    <property type="evidence" value="ECO:0007669"/>
    <property type="project" value="TreeGrafter"/>
</dbReference>
<evidence type="ECO:0008006" key="4">
    <source>
        <dbReference type="Google" id="ProtNLM"/>
    </source>
</evidence>
<protein>
    <recommendedName>
        <fullName evidence="4">DNA-directed RNA polymerase</fullName>
    </recommendedName>
</protein>
<accession>A0A6C0I7M8</accession>
<dbReference type="InterPro" id="IPR036161">
    <property type="entry name" value="RPB6/omega-like_sf"/>
</dbReference>
<dbReference type="Gene3D" id="3.90.940.10">
    <property type="match status" value="1"/>
</dbReference>
<dbReference type="GO" id="GO:0000428">
    <property type="term" value="C:DNA-directed RNA polymerase complex"/>
    <property type="evidence" value="ECO:0007669"/>
    <property type="project" value="UniProtKB-KW"/>
</dbReference>
<dbReference type="Pfam" id="PF01192">
    <property type="entry name" value="RNA_pol_Rpb6"/>
    <property type="match status" value="1"/>
</dbReference>
<reference evidence="3" key="1">
    <citation type="journal article" date="2020" name="Nature">
        <title>Giant virus diversity and host interactions through global metagenomics.</title>
        <authorList>
            <person name="Schulz F."/>
            <person name="Roux S."/>
            <person name="Paez-Espino D."/>
            <person name="Jungbluth S."/>
            <person name="Walsh D.A."/>
            <person name="Denef V.J."/>
            <person name="McMahon K.D."/>
            <person name="Konstantinidis K.T."/>
            <person name="Eloe-Fadrosh E.A."/>
            <person name="Kyrpides N.C."/>
            <person name="Woyke T."/>
        </authorList>
    </citation>
    <scope>NUCLEOTIDE SEQUENCE</scope>
    <source>
        <strain evidence="3">GVMAG-M-3300023184-50</strain>
    </source>
</reference>
<evidence type="ECO:0000256" key="1">
    <source>
        <dbReference type="ARBA" id="ARBA00022478"/>
    </source>
</evidence>
<dbReference type="GO" id="GO:0003677">
    <property type="term" value="F:DNA binding"/>
    <property type="evidence" value="ECO:0007669"/>
    <property type="project" value="InterPro"/>
</dbReference>
<sequence>MTFVLREDVVKNADVARVSLPYFTKYEYTTLLSCRAQQIAEGALPLIPLTDFNTNDPKLVLKIAEREILERKLPYIIRRKLPNGTTEYWSVAELELAW</sequence>
<dbReference type="GO" id="GO:0006366">
    <property type="term" value="P:transcription by RNA polymerase II"/>
    <property type="evidence" value="ECO:0007669"/>
    <property type="project" value="TreeGrafter"/>
</dbReference>
<dbReference type="InterPro" id="IPR006110">
    <property type="entry name" value="Pol_omega/Rpo6/RPB6"/>
</dbReference>
<dbReference type="PANTHER" id="PTHR47227">
    <property type="entry name" value="DNA-DIRECTED RNA POLYMERASE SUBUNIT K"/>
    <property type="match status" value="1"/>
</dbReference>
<dbReference type="InterPro" id="IPR006111">
    <property type="entry name" value="Rpo6/Rpb6"/>
</dbReference>
<dbReference type="SUPFAM" id="SSF63562">
    <property type="entry name" value="RPB6/omega subunit-like"/>
    <property type="match status" value="1"/>
</dbReference>
<dbReference type="PANTHER" id="PTHR47227:SF5">
    <property type="entry name" value="DNA-DIRECTED RNA POLYMERASES I, II, AND III SUBUNIT RPABC2"/>
    <property type="match status" value="1"/>
</dbReference>
<keyword evidence="2" id="KW-0804">Transcription</keyword>
<dbReference type="GO" id="GO:0006360">
    <property type="term" value="P:transcription by RNA polymerase I"/>
    <property type="evidence" value="ECO:0007669"/>
    <property type="project" value="TreeGrafter"/>
</dbReference>
<evidence type="ECO:0000313" key="3">
    <source>
        <dbReference type="EMBL" id="QHT88415.1"/>
    </source>
</evidence>
<dbReference type="EMBL" id="MN740116">
    <property type="protein sequence ID" value="QHT88415.1"/>
    <property type="molecule type" value="Genomic_DNA"/>
</dbReference>
<dbReference type="PIRSF" id="PIRSF000778">
    <property type="entry name" value="RpoK/RPB6"/>
    <property type="match status" value="1"/>
</dbReference>
<dbReference type="GO" id="GO:0003899">
    <property type="term" value="F:DNA-directed RNA polymerase activity"/>
    <property type="evidence" value="ECO:0007669"/>
    <property type="project" value="InterPro"/>
</dbReference>
<name>A0A6C0I7M8_9ZZZZ</name>
<organism evidence="3">
    <name type="scientific">viral metagenome</name>
    <dbReference type="NCBI Taxonomy" id="1070528"/>
    <lineage>
        <taxon>unclassified sequences</taxon>
        <taxon>metagenomes</taxon>
        <taxon>organismal metagenomes</taxon>
    </lineage>
</organism>
<evidence type="ECO:0000256" key="2">
    <source>
        <dbReference type="ARBA" id="ARBA00023163"/>
    </source>
</evidence>
<dbReference type="AlphaFoldDB" id="A0A6C0I7M8"/>